<dbReference type="AlphaFoldDB" id="D6REH3"/>
<organism evidence="5 7">
    <name type="scientific">Mus musculus</name>
    <name type="common">Mouse</name>
    <dbReference type="NCBI Taxonomy" id="10090"/>
    <lineage>
        <taxon>Eukaryota</taxon>
        <taxon>Metazoa</taxon>
        <taxon>Chordata</taxon>
        <taxon>Craniata</taxon>
        <taxon>Vertebrata</taxon>
        <taxon>Euteleostomi</taxon>
        <taxon>Mammalia</taxon>
        <taxon>Eutheria</taxon>
        <taxon>Euarchontoglires</taxon>
        <taxon>Glires</taxon>
        <taxon>Rodentia</taxon>
        <taxon>Myomorpha</taxon>
        <taxon>Muroidea</taxon>
        <taxon>Muridae</taxon>
        <taxon>Murinae</taxon>
        <taxon>Mus</taxon>
        <taxon>Mus</taxon>
    </lineage>
</organism>
<keyword evidence="2" id="KW-0862">Zinc</keyword>
<dbReference type="Pfam" id="PF00130">
    <property type="entry name" value="C1_1"/>
    <property type="match status" value="1"/>
</dbReference>
<dbReference type="InterPro" id="IPR046349">
    <property type="entry name" value="C1-like_sf"/>
</dbReference>
<sequence>MSAEPELIELRELAPSGRIGPGRTRLERANALRIAPGTTRNPSQQHVPGRGHRFQPAGPTTHTWCDLCGDFIWGVVRKGLQCAR</sequence>
<evidence type="ECO:0000256" key="2">
    <source>
        <dbReference type="ARBA" id="ARBA00022833"/>
    </source>
</evidence>
<dbReference type="GO" id="GO:0046872">
    <property type="term" value="F:metal ion binding"/>
    <property type="evidence" value="ECO:0007669"/>
    <property type="project" value="UniProtKB-KW"/>
</dbReference>
<feature type="domain" description="Phorbol-ester/DAG-type" evidence="4">
    <location>
        <begin position="51"/>
        <end position="84"/>
    </location>
</feature>
<evidence type="ECO:0000313" key="5">
    <source>
        <dbReference type="Ensembl" id="ENSMUSP00000117722.2"/>
    </source>
</evidence>
<reference evidence="5" key="4">
    <citation type="submission" date="2025-09" db="UniProtKB">
        <authorList>
            <consortium name="Ensembl"/>
        </authorList>
    </citation>
    <scope>IDENTIFICATION</scope>
    <source>
        <strain evidence="5">C57BL/6J</strain>
    </source>
</reference>
<evidence type="ECO:0000256" key="1">
    <source>
        <dbReference type="ARBA" id="ARBA00022723"/>
    </source>
</evidence>
<dbReference type="VEuPathDB" id="HostDB:ENSMUSG00000010067"/>
<evidence type="ECO:0000259" key="4">
    <source>
        <dbReference type="PROSITE" id="PS50081"/>
    </source>
</evidence>
<reference evidence="5 7" key="1">
    <citation type="journal article" date="2009" name="PLoS Biol.">
        <title>Lineage-specific biology revealed by a finished genome assembly of the mouse.</title>
        <authorList>
            <consortium name="Mouse Genome Sequencing Consortium"/>
            <person name="Church D.M."/>
            <person name="Goodstadt L."/>
            <person name="Hillier L.W."/>
            <person name="Zody M.C."/>
            <person name="Goldstein S."/>
            <person name="She X."/>
            <person name="Bult C.J."/>
            <person name="Agarwala R."/>
            <person name="Cherry J.L."/>
            <person name="DiCuccio M."/>
            <person name="Hlavina W."/>
            <person name="Kapustin Y."/>
            <person name="Meric P."/>
            <person name="Maglott D."/>
            <person name="Birtle Z."/>
            <person name="Marques A.C."/>
            <person name="Graves T."/>
            <person name="Zhou S."/>
            <person name="Teague B."/>
            <person name="Potamousis K."/>
            <person name="Churas C."/>
            <person name="Place M."/>
            <person name="Herschleb J."/>
            <person name="Runnheim R."/>
            <person name="Forrest D."/>
            <person name="Amos-Landgraf J."/>
            <person name="Schwartz D.C."/>
            <person name="Cheng Z."/>
            <person name="Lindblad-Toh K."/>
            <person name="Eichler E.E."/>
            <person name="Ponting C.P."/>
        </authorList>
    </citation>
    <scope>NUCLEOTIDE SEQUENCE [LARGE SCALE GENOMIC DNA]</scope>
    <source>
        <strain evidence="5 7">C57BL/6J</strain>
    </source>
</reference>
<keyword evidence="7" id="KW-1185">Reference proteome</keyword>
<proteinExistence type="evidence at protein level"/>
<evidence type="ECO:0007829" key="8">
    <source>
        <dbReference type="ProteomicsDB" id="D6REH3"/>
    </source>
</evidence>
<keyword evidence="1" id="KW-0479">Metal-binding</keyword>
<dbReference type="GeneTree" id="ENSGT00940000155664"/>
<dbReference type="Ensembl" id="ENSMUST00000156198.8">
    <property type="protein sequence ID" value="ENSMUSP00000117722.2"/>
    <property type="gene ID" value="ENSMUSG00000010067.14"/>
</dbReference>
<reference evidence="5 7" key="2">
    <citation type="journal article" date="2011" name="PLoS Biol.">
        <title>Modernizing reference genome assemblies.</title>
        <authorList>
            <person name="Church D.M."/>
            <person name="Schneider V.A."/>
            <person name="Graves T."/>
            <person name="Auger K."/>
            <person name="Cunningham F."/>
            <person name="Bouk N."/>
            <person name="Chen H.C."/>
            <person name="Agarwala R."/>
            <person name="McLaren W.M."/>
            <person name="Ritchie G.R."/>
            <person name="Albracht D."/>
            <person name="Kremitzki M."/>
            <person name="Rock S."/>
            <person name="Kotkiewicz H."/>
            <person name="Kremitzki C."/>
            <person name="Wollam A."/>
            <person name="Trani L."/>
            <person name="Fulton L."/>
            <person name="Fulton R."/>
            <person name="Matthews L."/>
            <person name="Whitehead S."/>
            <person name="Chow W."/>
            <person name="Torrance J."/>
            <person name="Dunn M."/>
            <person name="Harden G."/>
            <person name="Threadgold G."/>
            <person name="Wood J."/>
            <person name="Collins J."/>
            <person name="Heath P."/>
            <person name="Griffiths G."/>
            <person name="Pelan S."/>
            <person name="Grafham D."/>
            <person name="Eichler E.E."/>
            <person name="Weinstock G."/>
            <person name="Mardis E.R."/>
            <person name="Wilson R.K."/>
            <person name="Howe K."/>
            <person name="Flicek P."/>
            <person name="Hubbard T."/>
        </authorList>
    </citation>
    <scope>NUCLEOTIDE SEQUENCE [LARGE SCALE GENOMIC DNA]</scope>
    <source>
        <strain evidence="5 7">C57BL/6J</strain>
    </source>
</reference>
<keyword evidence="8" id="KW-1267">Proteomics identification</keyword>
<reference evidence="5" key="3">
    <citation type="submission" date="2025-08" db="UniProtKB">
        <authorList>
            <consortium name="Ensembl"/>
        </authorList>
    </citation>
    <scope>IDENTIFICATION</scope>
    <source>
        <strain evidence="5">C57BL/6J</strain>
    </source>
</reference>
<feature type="region of interest" description="Disordered" evidence="3">
    <location>
        <begin position="36"/>
        <end position="56"/>
    </location>
</feature>
<dbReference type="MGI" id="MGI:1928386">
    <property type="gene designation" value="Rassf1"/>
</dbReference>
<dbReference type="Antibodypedia" id="30900">
    <property type="antibodies" value="535 antibodies from 37 providers"/>
</dbReference>
<evidence type="ECO:0000256" key="3">
    <source>
        <dbReference type="SAM" id="MobiDB-lite"/>
    </source>
</evidence>
<dbReference type="ProteomicsDB" id="322170"/>
<dbReference type="Gene3D" id="3.30.60.20">
    <property type="match status" value="1"/>
</dbReference>
<dbReference type="SUPFAM" id="SSF57889">
    <property type="entry name" value="Cysteine-rich domain"/>
    <property type="match status" value="1"/>
</dbReference>
<dbReference type="ExpressionAtlas" id="D6REH3">
    <property type="expression patterns" value="baseline and differential"/>
</dbReference>
<dbReference type="HOGENOM" id="CLU_2526884_0_0_1"/>
<dbReference type="AGR" id="MGI:1928386"/>
<gene>
    <name evidence="5 6" type="primary">Rassf1</name>
</gene>
<dbReference type="InterPro" id="IPR002219">
    <property type="entry name" value="PKC_DAG/PE"/>
</dbReference>
<accession>D6REH3</accession>
<evidence type="ECO:0000313" key="7">
    <source>
        <dbReference type="Proteomes" id="UP000000589"/>
    </source>
</evidence>
<dbReference type="Proteomes" id="UP000000589">
    <property type="component" value="Chromosome 9"/>
</dbReference>
<dbReference type="Bgee" id="ENSMUSG00000010067">
    <property type="expression patterns" value="Expressed in optic fissure and 252 other cell types or tissues"/>
</dbReference>
<name>D6REH3_MOUSE</name>
<protein>
    <submittedName>
        <fullName evidence="5">Ras association (RalGDS/AF-6) domain family member 1</fullName>
    </submittedName>
</protein>
<evidence type="ECO:0000313" key="6">
    <source>
        <dbReference type="MGI" id="MGI:1928386"/>
    </source>
</evidence>
<dbReference type="PROSITE" id="PS50081">
    <property type="entry name" value="ZF_DAG_PE_2"/>
    <property type="match status" value="1"/>
</dbReference>